<dbReference type="EMBL" id="LILB01000001">
    <property type="protein sequence ID" value="KOO51816.1"/>
    <property type="molecule type" value="Genomic_DNA"/>
</dbReference>
<evidence type="ECO:0000313" key="3">
    <source>
        <dbReference type="Proteomes" id="UP000036867"/>
    </source>
</evidence>
<dbReference type="Gene3D" id="1.10.1200.10">
    <property type="entry name" value="ACP-like"/>
    <property type="match status" value="1"/>
</dbReference>
<evidence type="ECO:0000313" key="2">
    <source>
        <dbReference type="EMBL" id="KOO51816.1"/>
    </source>
</evidence>
<dbReference type="InterPro" id="IPR009081">
    <property type="entry name" value="PP-bd_ACP"/>
</dbReference>
<evidence type="ECO:0000259" key="1">
    <source>
        <dbReference type="PROSITE" id="PS50075"/>
    </source>
</evidence>
<dbReference type="GeneID" id="301135477"/>
<proteinExistence type="predicted"/>
<dbReference type="Pfam" id="PF00550">
    <property type="entry name" value="PP-binding"/>
    <property type="match status" value="1"/>
</dbReference>
<keyword evidence="3" id="KW-1185">Reference proteome</keyword>
<reference evidence="3" key="1">
    <citation type="submission" date="2015-08" db="EMBL/GenBank/DDBJ databases">
        <title>Fjat-10028 dsm 16317.</title>
        <authorList>
            <person name="Liu B."/>
            <person name="Wang J."/>
            <person name="Zhu Y."/>
            <person name="Liu G."/>
            <person name="Chen Q."/>
            <person name="Chen Z."/>
            <person name="Lan J."/>
            <person name="Che J."/>
            <person name="Ge C."/>
            <person name="Shi H."/>
            <person name="Pan Z."/>
            <person name="Liu X."/>
        </authorList>
    </citation>
    <scope>NUCLEOTIDE SEQUENCE [LARGE SCALE GENOMIC DNA]</scope>
    <source>
        <strain evidence="3">DSM 16317</strain>
    </source>
</reference>
<protein>
    <recommendedName>
        <fullName evidence="1">Carrier domain-containing protein</fullName>
    </recommendedName>
</protein>
<gene>
    <name evidence="2" type="ORF">AMD00_05080</name>
</gene>
<organism evidence="2 3">
    <name type="scientific">Viridibacillus arvi</name>
    <dbReference type="NCBI Taxonomy" id="263475"/>
    <lineage>
        <taxon>Bacteria</taxon>
        <taxon>Bacillati</taxon>
        <taxon>Bacillota</taxon>
        <taxon>Bacilli</taxon>
        <taxon>Bacillales</taxon>
        <taxon>Caryophanaceae</taxon>
        <taxon>Viridibacillus</taxon>
    </lineage>
</organism>
<sequence length="84" mass="9485">MSKNTFEVAIAALREVLDIDEMEEILPETTLESLSLDSTSIFELLMVLEDNIEGLSIDPEDIEPEYFESVETIVDYIDKSLVNA</sequence>
<dbReference type="RefSeq" id="WP_038182926.1">
    <property type="nucleotide sequence ID" value="NZ_JBCMNK010000007.1"/>
</dbReference>
<name>A0A0M0LLE1_9BACL</name>
<feature type="domain" description="Carrier" evidence="1">
    <location>
        <begin position="3"/>
        <end position="81"/>
    </location>
</feature>
<dbReference type="AlphaFoldDB" id="A0A0M0LLE1"/>
<dbReference type="STRING" id="263475.AMD00_05080"/>
<dbReference type="SUPFAM" id="SSF47336">
    <property type="entry name" value="ACP-like"/>
    <property type="match status" value="1"/>
</dbReference>
<dbReference type="PROSITE" id="PS50075">
    <property type="entry name" value="CARRIER"/>
    <property type="match status" value="1"/>
</dbReference>
<accession>A0A0M0LLE1</accession>
<dbReference type="Proteomes" id="UP000036867">
    <property type="component" value="Unassembled WGS sequence"/>
</dbReference>
<dbReference type="InterPro" id="IPR036736">
    <property type="entry name" value="ACP-like_sf"/>
</dbReference>
<dbReference type="OrthoDB" id="6370703at2"/>
<comment type="caution">
    <text evidence="2">The sequence shown here is derived from an EMBL/GenBank/DDBJ whole genome shotgun (WGS) entry which is preliminary data.</text>
</comment>